<feature type="domain" description="Peptidase S8/S53" evidence="6">
    <location>
        <begin position="825"/>
        <end position="921"/>
    </location>
</feature>
<gene>
    <name evidence="7" type="ORF">SAMN02745163_00681</name>
</gene>
<dbReference type="InterPro" id="IPR023827">
    <property type="entry name" value="Peptidase_S8_Asp-AS"/>
</dbReference>
<sequence length="1572" mass="172895">MAGIAGGRGPNSRYLGAAPRCDFSIVKLQPASNKEREEAYIYGNAPAYTNIGVYLGIKYLYDLSLNLRKPVVILVPLGYSMGSHTGLSVNERYIDEISRIRGVGVIVPTGNEGDTNIHTSGIITKEGDVANIELIVDDNQKNLKFEIWISKPDKLTLSVTSPSGEIVERIAPINKKISEINFIYEKTRMLIQYLKPEEISGDEKISITALNMSGGIWNFKIVGEYVSVGRYDAYLPQREILAPNTMFLSPNPDGTLTIPSTSRYAISVGYYDQTNNALVVDSGRGYTRDGRIKPDLVAGGINAIALYGNYKTKIISGSSVAAAVVAGCSALIFQWGIIEGKDKGMYSIKLKTYLIRGTFKREGDVYPNPQWGYGAVNMQGVFNNIRGLKYIENRVTGKEEYFFKDENKIALTEYKGDLVNALKNYPNTAVDIVDETRALISTPYELYNNVIKSTPEIIYADIGEPLTPCDISPIEAAEGTYFHNNVYLPLNGEGVIVGIIDTGIDYLNEEFINEDGTTRILSIMDRGVLGENKYGRAIYTRDDINKAIQAKKNGGDPYAIVPCKDEIGHGTNVAGIVAARGNNPNLVGVAPRCELAIVKLKPAVKSFRRDYCIYGDEVAYQSIGLVVAIKYLSDLAVELKKPIVIYSPQGSNFGPHNGESFIEKYINLLSTYNAVVVVVPTGNQGNTDTHTSGIIRNKGDEAVVEIQVGKTQQDIRIEIWVSKPDKVGLSITSPTGEVIRDIYPKLKTSMDISFLYEETKMSIEYFIPEELTGEQKIVIIARNIREGIWQFRIIGQLIIVGKYDVWILQRNLIAPDTKFLNPIPTTTLTTPGTAKGSITIGFYNQNNNSIVPESGKGYTRNNMIKPELVAGGINAITTAVGGGTQTISGSSVAASIAAGACALVFQWGIVLGNDTTITSIKMRTYLTRGTSKRIGDVYPNPQWGYGMLNIKGIFDNIRGINDSKNREEVKNKNINHFLDENNLNTLVQYKGDIVNAISKYPNSQVFIVDEKRAYVSLPYDISSNVLRITPEVVFIDPGSAVTLCDISPIVASEAQLFHNNQYLPLDGSGVIVGIIDTGIDYLNEEFINKDGTTRIISIYDMTIQTEPISPEVFAGTIYTQEDINKAIQAKRNVGDPYAIVPSKDDVGHGTSMAGIIGASGINPELVGVAPGCSLAVVKLRPDNKAFRRFYAIYGDEVAYKNTTLFFGVRYLYRLAVKLNKPIIIYVPLGTNNGAHNGESYVERYSEEITKNIGVAVVAPTGNQGNTSTHTSGVLKNSGDIGIIELKIGKNQKDIRIEIWVSKPDKVSLSITSPTGEVIKKIPPKLKEVTDVNFVYEETRMTVEYFIPDEVSGDQKIVIFAKDIREGIWQFKIIGELIVVGRYDSWILQRNLIDPETRFLRPNPYTTLTLPGTSSSVLTVAFYNQNNNSIVPESGRGFTKNDMIKPDIAAGGINALTTAPGGGTRIINGSSVAGAVAAGSCALLFQWGIIDGNDTTMYAHKLKTYLVRGAVQRPGDVYPNPQWGYGMLSLRGVFDNIRLEKEERIDKYSNKQQEILKEYYIGGLFVRFPKEFV</sequence>
<dbReference type="InterPro" id="IPR034045">
    <property type="entry name" value="Pep_S8_CspA-like"/>
</dbReference>
<dbReference type="PANTHER" id="PTHR43806:SF11">
    <property type="entry name" value="CEREVISIN-RELATED"/>
    <property type="match status" value="1"/>
</dbReference>
<comment type="similarity">
    <text evidence="1 5">Belongs to the peptidase S8 family.</text>
</comment>
<dbReference type="SUPFAM" id="SSF52743">
    <property type="entry name" value="Subtilisin-like"/>
    <property type="match status" value="3"/>
</dbReference>
<dbReference type="PANTHER" id="PTHR43806">
    <property type="entry name" value="PEPTIDASE S8"/>
    <property type="match status" value="1"/>
</dbReference>
<evidence type="ECO:0000256" key="1">
    <source>
        <dbReference type="ARBA" id="ARBA00011073"/>
    </source>
</evidence>
<dbReference type="PRINTS" id="PR00723">
    <property type="entry name" value="SUBTILISIN"/>
</dbReference>
<dbReference type="EMBL" id="FQZB01000004">
    <property type="protein sequence ID" value="SHI70476.1"/>
    <property type="molecule type" value="Genomic_DNA"/>
</dbReference>
<feature type="active site" description="Charge relay system" evidence="5">
    <location>
        <position position="1148"/>
    </location>
</feature>
<evidence type="ECO:0000313" key="7">
    <source>
        <dbReference type="EMBL" id="SHI70476.1"/>
    </source>
</evidence>
<feature type="domain" description="Peptidase S8/S53" evidence="6">
    <location>
        <begin position="492"/>
        <end position="600"/>
    </location>
</feature>
<keyword evidence="4 5" id="KW-0720">Serine protease</keyword>
<dbReference type="Gene3D" id="2.60.120.1290">
    <property type="match status" value="3"/>
</dbReference>
<evidence type="ECO:0000256" key="2">
    <source>
        <dbReference type="ARBA" id="ARBA00022670"/>
    </source>
</evidence>
<dbReference type="InterPro" id="IPR000209">
    <property type="entry name" value="Peptidase_S8/S53_dom"/>
</dbReference>
<dbReference type="PROSITE" id="PS00137">
    <property type="entry name" value="SUBTILASE_HIS"/>
    <property type="match status" value="1"/>
</dbReference>
<feature type="active site" description="Charge relay system" evidence="5">
    <location>
        <position position="501"/>
    </location>
</feature>
<reference evidence="7 8" key="1">
    <citation type="submission" date="2016-11" db="EMBL/GenBank/DDBJ databases">
        <authorList>
            <person name="Jaros S."/>
            <person name="Januszkiewicz K."/>
            <person name="Wedrychowicz H."/>
        </authorList>
    </citation>
    <scope>NUCLEOTIDE SEQUENCE [LARGE SCALE GENOMIC DNA]</scope>
    <source>
        <strain evidence="7 8">DSM 21758</strain>
    </source>
</reference>
<evidence type="ECO:0000313" key="8">
    <source>
        <dbReference type="Proteomes" id="UP000184310"/>
    </source>
</evidence>
<dbReference type="GO" id="GO:0006508">
    <property type="term" value="P:proteolysis"/>
    <property type="evidence" value="ECO:0007669"/>
    <property type="project" value="UniProtKB-KW"/>
</dbReference>
<feature type="domain" description="Peptidase S8/S53" evidence="6">
    <location>
        <begin position="1405"/>
        <end position="1525"/>
    </location>
</feature>
<accession>A0A1M6DB53</accession>
<dbReference type="InterPro" id="IPR022398">
    <property type="entry name" value="Peptidase_S8_His-AS"/>
</dbReference>
<evidence type="ECO:0000256" key="4">
    <source>
        <dbReference type="ARBA" id="ARBA00022825"/>
    </source>
</evidence>
<dbReference type="InterPro" id="IPR036852">
    <property type="entry name" value="Peptidase_S8/S53_dom_sf"/>
</dbReference>
<evidence type="ECO:0000259" key="6">
    <source>
        <dbReference type="Pfam" id="PF00082"/>
    </source>
</evidence>
<evidence type="ECO:0000256" key="3">
    <source>
        <dbReference type="ARBA" id="ARBA00022801"/>
    </source>
</evidence>
<protein>
    <submittedName>
        <fullName evidence="7">Subtilase family protein</fullName>
    </submittedName>
</protein>
<dbReference type="Gene3D" id="3.40.50.200">
    <property type="entry name" value="Peptidase S8/S53 domain"/>
    <property type="match status" value="3"/>
</dbReference>
<feature type="domain" description="Peptidase S8/S53" evidence="6">
    <location>
        <begin position="1067"/>
        <end position="1272"/>
    </location>
</feature>
<dbReference type="PROSITE" id="PS51892">
    <property type="entry name" value="SUBTILASE"/>
    <property type="match status" value="2"/>
</dbReference>
<dbReference type="CDD" id="cd07478">
    <property type="entry name" value="Peptidases_S8_CspA-like"/>
    <property type="match status" value="3"/>
</dbReference>
<evidence type="ECO:0000256" key="5">
    <source>
        <dbReference type="PROSITE-ProRule" id="PRU01240"/>
    </source>
</evidence>
<dbReference type="InterPro" id="IPR015500">
    <property type="entry name" value="Peptidase_S8_subtilisin-rel"/>
</dbReference>
<feature type="active site" description="Charge relay system" evidence="5">
    <location>
        <position position="1076"/>
    </location>
</feature>
<dbReference type="Pfam" id="PF00082">
    <property type="entry name" value="Peptidase_S8"/>
    <property type="match status" value="5"/>
</dbReference>
<dbReference type="OrthoDB" id="2744137at2"/>
<feature type="active site" description="Charge relay system" evidence="5">
    <location>
        <position position="569"/>
    </location>
</feature>
<keyword evidence="3 5" id="KW-0378">Hydrolase</keyword>
<dbReference type="Proteomes" id="UP000184310">
    <property type="component" value="Unassembled WGS sequence"/>
</dbReference>
<dbReference type="GO" id="GO:0004252">
    <property type="term" value="F:serine-type endopeptidase activity"/>
    <property type="evidence" value="ECO:0007669"/>
    <property type="project" value="UniProtKB-UniRule"/>
</dbReference>
<feature type="active site" description="Charge relay system" evidence="5">
    <location>
        <position position="1470"/>
    </location>
</feature>
<keyword evidence="2 5" id="KW-0645">Protease</keyword>
<organism evidence="7 8">
    <name type="scientific">Clostridium cavendishii DSM 21758</name>
    <dbReference type="NCBI Taxonomy" id="1121302"/>
    <lineage>
        <taxon>Bacteria</taxon>
        <taxon>Bacillati</taxon>
        <taxon>Bacillota</taxon>
        <taxon>Clostridia</taxon>
        <taxon>Eubacteriales</taxon>
        <taxon>Clostridiaceae</taxon>
        <taxon>Clostridium</taxon>
    </lineage>
</organism>
<dbReference type="PROSITE" id="PS00136">
    <property type="entry name" value="SUBTILASE_ASP"/>
    <property type="match status" value="2"/>
</dbReference>
<name>A0A1M6DB53_9CLOT</name>
<dbReference type="STRING" id="1121302.SAMN02745163_00681"/>
<proteinExistence type="inferred from homology"/>
<keyword evidence="8" id="KW-1185">Reference proteome</keyword>
<feature type="active site" description="Charge relay system" evidence="5">
    <location>
        <position position="891"/>
    </location>
</feature>
<dbReference type="InterPro" id="IPR050131">
    <property type="entry name" value="Peptidase_S8_subtilisin-like"/>
</dbReference>
<feature type="domain" description="Peptidase S8/S53" evidence="6">
    <location>
        <begin position="251"/>
        <end position="334"/>
    </location>
</feature>